<dbReference type="InterPro" id="IPR020846">
    <property type="entry name" value="MFS_dom"/>
</dbReference>
<evidence type="ECO:0000256" key="1">
    <source>
        <dbReference type="ARBA" id="ARBA00004651"/>
    </source>
</evidence>
<dbReference type="EMBL" id="JBHSRD010000003">
    <property type="protein sequence ID" value="MFC6006594.1"/>
    <property type="molecule type" value="Genomic_DNA"/>
</dbReference>
<evidence type="ECO:0000256" key="2">
    <source>
        <dbReference type="ARBA" id="ARBA00022475"/>
    </source>
</evidence>
<comment type="subcellular location">
    <subcellularLocation>
        <location evidence="1">Cell membrane</location>
        <topology evidence="1">Multi-pass membrane protein</topology>
    </subcellularLocation>
</comment>
<dbReference type="PANTHER" id="PTHR23513:SF6">
    <property type="entry name" value="MAJOR FACILITATOR SUPERFAMILY ASSOCIATED DOMAIN-CONTAINING PROTEIN"/>
    <property type="match status" value="1"/>
</dbReference>
<evidence type="ECO:0000256" key="5">
    <source>
        <dbReference type="ARBA" id="ARBA00023136"/>
    </source>
</evidence>
<feature type="transmembrane region" description="Helical" evidence="6">
    <location>
        <begin position="21"/>
        <end position="42"/>
    </location>
</feature>
<evidence type="ECO:0000313" key="9">
    <source>
        <dbReference type="Proteomes" id="UP001596189"/>
    </source>
</evidence>
<keyword evidence="9" id="KW-1185">Reference proteome</keyword>
<feature type="transmembrane region" description="Helical" evidence="6">
    <location>
        <begin position="322"/>
        <end position="346"/>
    </location>
</feature>
<dbReference type="Pfam" id="PF07690">
    <property type="entry name" value="MFS_1"/>
    <property type="match status" value="1"/>
</dbReference>
<keyword evidence="5 6" id="KW-0472">Membrane</keyword>
<sequence length="445" mass="45270">MSRTTAPARASLRPMIALLTAYGISLVGTRLSMIALPLFVLATTGSPTRTGFVAMAEMAPYVLAQALSGPVTDRVGPRRMSITSDLVSVVVVGLIPVLHQAGMLHFSTLVALVAVAGAVRGPGDSAKYVLAPAVAKAAGQPNERVLGLEDGIGRAATVIGPLAAAALVTLVGAPTAIALDAATFAVAALVFVVALRPSEASGAGSAAEDAADSADPYFSRLRAGARFVWDDGLLRAIVGMVAVTNMIDAAMAGVLIAVWAQHQGGGAGLMGATAAVMSVGALLGALFAAAAGHRLPRRMAFAIGFFGIGAPRFAVLGLDAPLWLVFAVLFVGGLGCGLINPILGAVQMERVPEPMRARVMSLINAACWCLIPLGGVFGGVLATKFGISTALLVCGAIYLVATTLPLVRPEWAQLNRPPAAVPEHVPDALSPEMADHGVTFDAPAR</sequence>
<dbReference type="InterPro" id="IPR036259">
    <property type="entry name" value="MFS_trans_sf"/>
</dbReference>
<keyword evidence="3 6" id="KW-0812">Transmembrane</keyword>
<proteinExistence type="predicted"/>
<dbReference type="SUPFAM" id="SSF103473">
    <property type="entry name" value="MFS general substrate transporter"/>
    <property type="match status" value="1"/>
</dbReference>
<evidence type="ECO:0000256" key="4">
    <source>
        <dbReference type="ARBA" id="ARBA00022989"/>
    </source>
</evidence>
<reference evidence="9" key="1">
    <citation type="journal article" date="2019" name="Int. J. Syst. Evol. Microbiol.">
        <title>The Global Catalogue of Microorganisms (GCM) 10K type strain sequencing project: providing services to taxonomists for standard genome sequencing and annotation.</title>
        <authorList>
            <consortium name="The Broad Institute Genomics Platform"/>
            <consortium name="The Broad Institute Genome Sequencing Center for Infectious Disease"/>
            <person name="Wu L."/>
            <person name="Ma J."/>
        </authorList>
    </citation>
    <scope>NUCLEOTIDE SEQUENCE [LARGE SCALE GENOMIC DNA]</scope>
    <source>
        <strain evidence="9">KACC 14249</strain>
    </source>
</reference>
<evidence type="ECO:0000313" key="8">
    <source>
        <dbReference type="EMBL" id="MFC6006594.1"/>
    </source>
</evidence>
<feature type="transmembrane region" description="Helical" evidence="6">
    <location>
        <begin position="387"/>
        <end position="407"/>
    </location>
</feature>
<comment type="caution">
    <text evidence="8">The sequence shown here is derived from an EMBL/GenBank/DDBJ whole genome shotgun (WGS) entry which is preliminary data.</text>
</comment>
<feature type="transmembrane region" description="Helical" evidence="6">
    <location>
        <begin position="358"/>
        <end position="381"/>
    </location>
</feature>
<dbReference type="Pfam" id="PF00083">
    <property type="entry name" value="Sugar_tr"/>
    <property type="match status" value="1"/>
</dbReference>
<dbReference type="Proteomes" id="UP001596189">
    <property type="component" value="Unassembled WGS sequence"/>
</dbReference>
<feature type="transmembrane region" description="Helical" evidence="6">
    <location>
        <begin position="266"/>
        <end position="287"/>
    </location>
</feature>
<keyword evidence="4 6" id="KW-1133">Transmembrane helix</keyword>
<feature type="transmembrane region" description="Helical" evidence="6">
    <location>
        <begin position="177"/>
        <end position="195"/>
    </location>
</feature>
<dbReference type="Gene3D" id="1.20.1250.20">
    <property type="entry name" value="MFS general substrate transporter like domains"/>
    <property type="match status" value="1"/>
</dbReference>
<feature type="domain" description="Major facilitator superfamily (MFS) profile" evidence="7">
    <location>
        <begin position="9"/>
        <end position="413"/>
    </location>
</feature>
<evidence type="ECO:0000259" key="7">
    <source>
        <dbReference type="PROSITE" id="PS50850"/>
    </source>
</evidence>
<protein>
    <submittedName>
        <fullName evidence="8">MFS transporter</fullName>
    </submittedName>
</protein>
<gene>
    <name evidence="8" type="ORF">ACFQDO_05565</name>
</gene>
<dbReference type="RefSeq" id="WP_345718073.1">
    <property type="nucleotide sequence ID" value="NZ_BAABFP010000008.1"/>
</dbReference>
<dbReference type="InterPro" id="IPR011701">
    <property type="entry name" value="MFS"/>
</dbReference>
<feature type="transmembrane region" description="Helical" evidence="6">
    <location>
        <begin position="299"/>
        <end position="316"/>
    </location>
</feature>
<evidence type="ECO:0000256" key="6">
    <source>
        <dbReference type="SAM" id="Phobius"/>
    </source>
</evidence>
<accession>A0ABW1JCM9</accession>
<feature type="transmembrane region" description="Helical" evidence="6">
    <location>
        <begin position="86"/>
        <end position="119"/>
    </location>
</feature>
<feature type="transmembrane region" description="Helical" evidence="6">
    <location>
        <begin position="152"/>
        <end position="171"/>
    </location>
</feature>
<dbReference type="InterPro" id="IPR005828">
    <property type="entry name" value="MFS_sugar_transport-like"/>
</dbReference>
<feature type="transmembrane region" description="Helical" evidence="6">
    <location>
        <begin position="236"/>
        <end position="260"/>
    </location>
</feature>
<name>A0ABW1JCM9_9ACTN</name>
<organism evidence="8 9">
    <name type="scientific">Angustibacter luteus</name>
    <dbReference type="NCBI Taxonomy" id="658456"/>
    <lineage>
        <taxon>Bacteria</taxon>
        <taxon>Bacillati</taxon>
        <taxon>Actinomycetota</taxon>
        <taxon>Actinomycetes</taxon>
        <taxon>Kineosporiales</taxon>
        <taxon>Kineosporiaceae</taxon>
    </lineage>
</organism>
<keyword evidence="2" id="KW-1003">Cell membrane</keyword>
<dbReference type="CDD" id="cd06173">
    <property type="entry name" value="MFS_MefA_like"/>
    <property type="match status" value="1"/>
</dbReference>
<dbReference type="PROSITE" id="PS50850">
    <property type="entry name" value="MFS"/>
    <property type="match status" value="1"/>
</dbReference>
<evidence type="ECO:0000256" key="3">
    <source>
        <dbReference type="ARBA" id="ARBA00022692"/>
    </source>
</evidence>
<dbReference type="PANTHER" id="PTHR23513">
    <property type="entry name" value="INTEGRAL MEMBRANE EFFLUX PROTEIN-RELATED"/>
    <property type="match status" value="1"/>
</dbReference>